<dbReference type="GO" id="GO:0016560">
    <property type="term" value="P:protein import into peroxisome matrix, docking"/>
    <property type="evidence" value="ECO:0007669"/>
    <property type="project" value="UniProtKB-UniRule"/>
</dbReference>
<keyword evidence="7" id="KW-0472">Membrane</keyword>
<evidence type="ECO:0000259" key="9">
    <source>
        <dbReference type="Pfam" id="PF04695"/>
    </source>
</evidence>
<dbReference type="EMBL" id="KN847496">
    <property type="protein sequence ID" value="KIW14050.1"/>
    <property type="molecule type" value="Genomic_DNA"/>
</dbReference>
<dbReference type="Pfam" id="PF04695">
    <property type="entry name" value="Pex14_N"/>
    <property type="match status" value="1"/>
</dbReference>
<evidence type="ECO:0000256" key="3">
    <source>
        <dbReference type="ARBA" id="ARBA00023140"/>
    </source>
</evidence>
<feature type="domain" description="Peroxisome membrane anchor protein Pex14p N-terminal" evidence="9">
    <location>
        <begin position="47"/>
        <end position="87"/>
    </location>
</feature>
<keyword evidence="7" id="KW-0813">Transport</keyword>
<comment type="similarity">
    <text evidence="1 7">Belongs to the peroxin-14 family.</text>
</comment>
<evidence type="ECO:0000256" key="7">
    <source>
        <dbReference type="RuleBase" id="RU367032"/>
    </source>
</evidence>
<dbReference type="GO" id="GO:0005778">
    <property type="term" value="C:peroxisomal membrane"/>
    <property type="evidence" value="ECO:0007669"/>
    <property type="project" value="UniProtKB-SubCell"/>
</dbReference>
<dbReference type="OrthoDB" id="441517at2759"/>
<dbReference type="Gene3D" id="1.10.10.10">
    <property type="entry name" value="Winged helix-like DNA-binding domain superfamily/Winged helix DNA-binding domain"/>
    <property type="match status" value="1"/>
</dbReference>
<dbReference type="PANTHER" id="PTHR23058">
    <property type="entry name" value="PEROXISOMAL MEMBRANE PROTEIN PEX14"/>
    <property type="match status" value="1"/>
</dbReference>
<protein>
    <recommendedName>
        <fullName evidence="4 7">Peroxisomal membrane protein PEX14</fullName>
    </recommendedName>
    <alternativeName>
        <fullName evidence="5 7">Peroxin-14</fullName>
    </alternativeName>
</protein>
<dbReference type="VEuPathDB" id="FungiDB:PV08_06831"/>
<evidence type="ECO:0000256" key="4">
    <source>
        <dbReference type="ARBA" id="ARBA00029502"/>
    </source>
</evidence>
<dbReference type="PANTHER" id="PTHR23058:SF5">
    <property type="entry name" value="PEROXISOMAL MEMBRANE PROTEIN PEX14"/>
    <property type="match status" value="1"/>
</dbReference>
<dbReference type="AlphaFoldDB" id="A0A0D2B5W7"/>
<feature type="compositionally biased region" description="Basic and acidic residues" evidence="8">
    <location>
        <begin position="384"/>
        <end position="398"/>
    </location>
</feature>
<feature type="compositionally biased region" description="Low complexity" evidence="8">
    <location>
        <begin position="93"/>
        <end position="105"/>
    </location>
</feature>
<feature type="compositionally biased region" description="Basic and acidic residues" evidence="8">
    <location>
        <begin position="50"/>
        <end position="70"/>
    </location>
</feature>
<evidence type="ECO:0000256" key="1">
    <source>
        <dbReference type="ARBA" id="ARBA00005443"/>
    </source>
</evidence>
<gene>
    <name evidence="10" type="ORF">PV08_06831</name>
</gene>
<feature type="compositionally biased region" description="Low complexity" evidence="8">
    <location>
        <begin position="239"/>
        <end position="265"/>
    </location>
</feature>
<reference evidence="10 11" key="1">
    <citation type="submission" date="2015-01" db="EMBL/GenBank/DDBJ databases">
        <title>The Genome Sequence of Exophiala spinifera CBS89968.</title>
        <authorList>
            <consortium name="The Broad Institute Genomics Platform"/>
            <person name="Cuomo C."/>
            <person name="de Hoog S."/>
            <person name="Gorbushina A."/>
            <person name="Stielow B."/>
            <person name="Teixiera M."/>
            <person name="Abouelleil A."/>
            <person name="Chapman S.B."/>
            <person name="Priest M."/>
            <person name="Young S.K."/>
            <person name="Wortman J."/>
            <person name="Nusbaum C."/>
            <person name="Birren B."/>
        </authorList>
    </citation>
    <scope>NUCLEOTIDE SEQUENCE [LARGE SCALE GENOMIC DNA]</scope>
    <source>
        <strain evidence="10 11">CBS 89968</strain>
    </source>
</reference>
<dbReference type="STRING" id="91928.A0A0D2B5W7"/>
<dbReference type="GeneID" id="27333914"/>
<name>A0A0D2B5W7_9EURO</name>
<accession>A0A0D2B5W7</accession>
<dbReference type="InterPro" id="IPR006785">
    <property type="entry name" value="Pex14_N"/>
</dbReference>
<dbReference type="RefSeq" id="XP_016234266.1">
    <property type="nucleotide sequence ID" value="XM_016381164.1"/>
</dbReference>
<keyword evidence="11" id="KW-1185">Reference proteome</keyword>
<evidence type="ECO:0000256" key="2">
    <source>
        <dbReference type="ARBA" id="ARBA00023010"/>
    </source>
</evidence>
<dbReference type="InterPro" id="IPR025655">
    <property type="entry name" value="PEX14"/>
</dbReference>
<feature type="region of interest" description="Disordered" evidence="8">
    <location>
        <begin position="373"/>
        <end position="398"/>
    </location>
</feature>
<feature type="compositionally biased region" description="Polar residues" evidence="8">
    <location>
        <begin position="76"/>
        <end position="92"/>
    </location>
</feature>
<evidence type="ECO:0000256" key="5">
    <source>
        <dbReference type="ARBA" id="ARBA00029691"/>
    </source>
</evidence>
<evidence type="ECO:0000256" key="6">
    <source>
        <dbReference type="ARBA" id="ARBA00046271"/>
    </source>
</evidence>
<feature type="region of interest" description="Disordered" evidence="8">
    <location>
        <begin position="238"/>
        <end position="313"/>
    </location>
</feature>
<keyword evidence="7" id="KW-0653">Protein transport</keyword>
<comment type="subcellular location">
    <subcellularLocation>
        <location evidence="6 7">Peroxisome membrane</location>
    </subcellularLocation>
</comment>
<feature type="compositionally biased region" description="Polar residues" evidence="8">
    <location>
        <begin position="14"/>
        <end position="31"/>
    </location>
</feature>
<keyword evidence="2" id="KW-0811">Translocation</keyword>
<dbReference type="InterPro" id="IPR036388">
    <property type="entry name" value="WH-like_DNA-bd_sf"/>
</dbReference>
<dbReference type="GO" id="GO:0005102">
    <property type="term" value="F:signaling receptor binding"/>
    <property type="evidence" value="ECO:0007669"/>
    <property type="project" value="TreeGrafter"/>
</dbReference>
<evidence type="ECO:0000313" key="11">
    <source>
        <dbReference type="Proteomes" id="UP000053328"/>
    </source>
</evidence>
<keyword evidence="3 7" id="KW-0576">Peroxisome</keyword>
<feature type="region of interest" description="Disordered" evidence="8">
    <location>
        <begin position="1"/>
        <end position="145"/>
    </location>
</feature>
<proteinExistence type="inferred from homology"/>
<dbReference type="HOGENOM" id="CLU_044743_0_0_1"/>
<dbReference type="GO" id="GO:1990429">
    <property type="term" value="C:peroxisomal importomer complex"/>
    <property type="evidence" value="ECO:0007669"/>
    <property type="project" value="TreeGrafter"/>
</dbReference>
<dbReference type="Proteomes" id="UP000053328">
    <property type="component" value="Unassembled WGS sequence"/>
</dbReference>
<evidence type="ECO:0000313" key="10">
    <source>
        <dbReference type="EMBL" id="KIW14050.1"/>
    </source>
</evidence>
<feature type="compositionally biased region" description="Low complexity" evidence="8">
    <location>
        <begin position="112"/>
        <end position="141"/>
    </location>
</feature>
<comment type="function">
    <text evidence="7">Component of the PEX13-PEX14 docking complex, a translocon channel that specifically mediates the import of peroxisomal cargo proteins bound to PEX5 receptor. The PEX13-PEX14 docking complex forms a large import pore which can be opened to a diameter of about 9 nm. Mechanistically, PEX5 receptor along with cargo proteins associates with the PEX14 subunit of the PEX13-PEX14 docking complex in the cytosol, leading to the insertion of the receptor into the organelle membrane with the concomitant translocation of the cargo into the peroxisome matrix.</text>
</comment>
<evidence type="ECO:0000256" key="8">
    <source>
        <dbReference type="SAM" id="MobiDB-lite"/>
    </source>
</evidence>
<organism evidence="10 11">
    <name type="scientific">Exophiala spinifera</name>
    <dbReference type="NCBI Taxonomy" id="91928"/>
    <lineage>
        <taxon>Eukaryota</taxon>
        <taxon>Fungi</taxon>
        <taxon>Dikarya</taxon>
        <taxon>Ascomycota</taxon>
        <taxon>Pezizomycotina</taxon>
        <taxon>Eurotiomycetes</taxon>
        <taxon>Chaetothyriomycetidae</taxon>
        <taxon>Chaetothyriales</taxon>
        <taxon>Herpotrichiellaceae</taxon>
        <taxon>Exophiala</taxon>
    </lineage>
</organism>
<sequence length="435" mass="46346">MADTGPRKGPSIPAWQQKSATDAQQPSGSNQETDDSTSSSTSSDLPVVEQARKFLEDDSIRDAPRERKVAFLEQKGLTSDQIEQLLSSDQKGSSLEDSVDPSSSEIKTVHDTTQPTTPHSDTTTASTTPSPSSNSAAASSSSKRDVPPIITYPEFLLQPQKPPPLVTFSRLANAAYGFAGLATLTYAASTYIVEPMLETLTSARHDLASTALADLAQLNAKLESTVSHVPYIPPLHAATTTTTTSSSSKLKSSSDAMSDVSYSDSDPTELFHRDIATQTSPPRSRSPSFTSHPYDHHSLSAQDPTASQSTRLRSLHSTLSSLLSSTDSRYSQGRLKDTMTEMQAVLDKMSNTYNPFQTDFGTASTPSFTSTGYGGPGGSGAMQDKNKTKRGSDNEAQKFRAEIRALKGAFLSSRNFPTARPAAPFAMPGAGRSGG</sequence>